<dbReference type="EMBL" id="JACBKZ010000002">
    <property type="protein sequence ID" value="KAF5957648.1"/>
    <property type="molecule type" value="Genomic_DNA"/>
</dbReference>
<proteinExistence type="predicted"/>
<dbReference type="Proteomes" id="UP000593564">
    <property type="component" value="Unassembled WGS sequence"/>
</dbReference>
<sequence length="160" mass="18519">MTGRGLRREKRGTRSVSDERWGEERLRFEKRGLVRKAMEEVIRFDAQWLGMVVVRREKAHWKTVKFYRQQLIDQREIELRYQKPMLFRKVHTAGFQAFAGLVIPSMVDENDLGALLIGESIIMASGLFLNSSAGRDMDLLELSAYGNVRRGQDSKGCKIQ</sequence>
<reference evidence="1 2" key="2">
    <citation type="submission" date="2020-07" db="EMBL/GenBank/DDBJ databases">
        <title>Genome assembly of wild tea tree DASZ reveals pedigree and selection history of tea varieties.</title>
        <authorList>
            <person name="Zhang W."/>
        </authorList>
    </citation>
    <scope>NUCLEOTIDE SEQUENCE [LARGE SCALE GENOMIC DNA]</scope>
    <source>
        <strain evidence="2">cv. G240</strain>
        <tissue evidence="1">Leaf</tissue>
    </source>
</reference>
<keyword evidence="2" id="KW-1185">Reference proteome</keyword>
<evidence type="ECO:0000313" key="1">
    <source>
        <dbReference type="EMBL" id="KAF5957648.1"/>
    </source>
</evidence>
<evidence type="ECO:0000313" key="2">
    <source>
        <dbReference type="Proteomes" id="UP000593564"/>
    </source>
</evidence>
<accession>A0A7J7I0L8</accession>
<dbReference type="AlphaFoldDB" id="A0A7J7I0L8"/>
<organism evidence="1 2">
    <name type="scientific">Camellia sinensis</name>
    <name type="common">Tea plant</name>
    <name type="synonym">Thea sinensis</name>
    <dbReference type="NCBI Taxonomy" id="4442"/>
    <lineage>
        <taxon>Eukaryota</taxon>
        <taxon>Viridiplantae</taxon>
        <taxon>Streptophyta</taxon>
        <taxon>Embryophyta</taxon>
        <taxon>Tracheophyta</taxon>
        <taxon>Spermatophyta</taxon>
        <taxon>Magnoliopsida</taxon>
        <taxon>eudicotyledons</taxon>
        <taxon>Gunneridae</taxon>
        <taxon>Pentapetalae</taxon>
        <taxon>asterids</taxon>
        <taxon>Ericales</taxon>
        <taxon>Theaceae</taxon>
        <taxon>Camellia</taxon>
    </lineage>
</organism>
<gene>
    <name evidence="1" type="ORF">HYC85_004873</name>
</gene>
<comment type="caution">
    <text evidence="1">The sequence shown here is derived from an EMBL/GenBank/DDBJ whole genome shotgun (WGS) entry which is preliminary data.</text>
</comment>
<name>A0A7J7I0L8_CAMSI</name>
<reference evidence="2" key="1">
    <citation type="journal article" date="2020" name="Nat. Commun.">
        <title>Genome assembly of wild tea tree DASZ reveals pedigree and selection history of tea varieties.</title>
        <authorList>
            <person name="Zhang W."/>
            <person name="Zhang Y."/>
            <person name="Qiu H."/>
            <person name="Guo Y."/>
            <person name="Wan H."/>
            <person name="Zhang X."/>
            <person name="Scossa F."/>
            <person name="Alseekh S."/>
            <person name="Zhang Q."/>
            <person name="Wang P."/>
            <person name="Xu L."/>
            <person name="Schmidt M.H."/>
            <person name="Jia X."/>
            <person name="Li D."/>
            <person name="Zhu A."/>
            <person name="Guo F."/>
            <person name="Chen W."/>
            <person name="Ni D."/>
            <person name="Usadel B."/>
            <person name="Fernie A.R."/>
            <person name="Wen W."/>
        </authorList>
    </citation>
    <scope>NUCLEOTIDE SEQUENCE [LARGE SCALE GENOMIC DNA]</scope>
    <source>
        <strain evidence="2">cv. G240</strain>
    </source>
</reference>
<protein>
    <submittedName>
        <fullName evidence="1">Uncharacterized protein</fullName>
    </submittedName>
</protein>